<dbReference type="EMBL" id="JBDKWZ010000001">
    <property type="protein sequence ID" value="MEN7546306.1"/>
    <property type="molecule type" value="Genomic_DNA"/>
</dbReference>
<evidence type="ECO:0000313" key="15">
    <source>
        <dbReference type="EMBL" id="MEN7546306.1"/>
    </source>
</evidence>
<evidence type="ECO:0000256" key="6">
    <source>
        <dbReference type="ARBA" id="ARBA00023077"/>
    </source>
</evidence>
<dbReference type="Pfam" id="PF07715">
    <property type="entry name" value="Plug"/>
    <property type="match status" value="1"/>
</dbReference>
<dbReference type="FunFam" id="2.170.130.10:FF:000003">
    <property type="entry name" value="SusC/RagA family TonB-linked outer membrane protein"/>
    <property type="match status" value="1"/>
</dbReference>
<sequence length="1030" mass="115525">MRMKNLYQFHRWYIHWVQRMLLSCLLCCLVTSAWAQEVQISGQVVSADDSQPLLGASIRVKGTANGSVTDMDGSFKLNVPQGAILVFSYIGYLNQEIEVRDQSFLKVALEADVQVLNSVVVVGYGTQKKESLTGSIATMELTTKENQPITNISNALQGMPGLHVNLSNSMPGVDRARIRIRGVGTLNNSDPLVLVDGIEYPMDELNPDDIASISVLKDASAAIYGSRAANGVILVTTKKGNDRSQVNYNYYFGVQKPTTLPDAIWDPIAYMKLKNEAALNSGKTKPQYSDAQIQEYEEGMSSDPYLYPASNWFDIALENGYVQKHNLSVSGGSDKFKYRLALGYLDREGVIIGPNNHEKKYSIGLNTSAKVNKKLEVGLTLNGYYRYYTQPSYTNGSFWKYLMRTLPIMPDRLEDGSYGYTWLRTSGRNNWEHPTMIAKEGSYKKDVQRFLSTVYANYKLPLDINYHVKFGIDKYDGYLKRFIPQMVKKQSKTGQLYNWNNPATAPRVYNNDYNDLNIHFYNTLQWQKVIAEKHDLSLMLGASYDKFGNSSFGAQMTGYLDASLTALDAGTERLDIFGNSTKDVLMSYFGRLNYMFDEKYLLEAAFRYDGSSRFAPGNRWGFFPSLSAGWRLDKEAFLEGVSVIDLLKLRASVGILGNQAVPLYSYENSITLGHNYSFGGQLASGAAATAYADPSISWETTTTYNIGVDLDLWESKLSITADYYKKRTEGILRTVNLPAQVGNLSGPKQNVGVVDNSGYELTAQYRNQLGPLQYTLRGNMAYNENEVVDLDGQILYSDGTNLPTITQEGYPMNSYFVLDAIGIFQSDDEVANHAYQSKNTRAGYIKYRDVNEDGIINGDDRVLVNSSSVMPKYTYGFGVNLEYKGVSLSADFQGVGGVKIYPTANLAFPFNNGANATWDWVHDSWTPDRPNASLPIVTESTGKRDNFQNSDFWLRDGSYLRLKNIQLSYNLPSAWLAKLKIQRMSVFVNAQNWLTFTKYKDFDPESVLNASTLYHYPMLKTFSTGANITL</sequence>
<dbReference type="PANTHER" id="PTHR30069">
    <property type="entry name" value="TONB-DEPENDENT OUTER MEMBRANE RECEPTOR"/>
    <property type="match status" value="1"/>
</dbReference>
<keyword evidence="3 10" id="KW-1134">Transmembrane beta strand</keyword>
<dbReference type="Gene3D" id="2.170.130.10">
    <property type="entry name" value="TonB-dependent receptor, plug domain"/>
    <property type="match status" value="1"/>
</dbReference>
<evidence type="ECO:0000259" key="13">
    <source>
        <dbReference type="Pfam" id="PF00593"/>
    </source>
</evidence>
<dbReference type="InterPro" id="IPR012910">
    <property type="entry name" value="Plug_dom"/>
</dbReference>
<evidence type="ECO:0000256" key="2">
    <source>
        <dbReference type="ARBA" id="ARBA00022448"/>
    </source>
</evidence>
<evidence type="ECO:0000256" key="3">
    <source>
        <dbReference type="ARBA" id="ARBA00022452"/>
    </source>
</evidence>
<feature type="signal peptide" evidence="12">
    <location>
        <begin position="1"/>
        <end position="35"/>
    </location>
</feature>
<dbReference type="PROSITE" id="PS52016">
    <property type="entry name" value="TONB_DEPENDENT_REC_3"/>
    <property type="match status" value="1"/>
</dbReference>
<keyword evidence="2 10" id="KW-0813">Transport</keyword>
<dbReference type="InterPro" id="IPR023997">
    <property type="entry name" value="TonB-dep_OMP_SusC/RagA_CS"/>
</dbReference>
<keyword evidence="6 11" id="KW-0798">TonB box</keyword>
<evidence type="ECO:0000313" key="16">
    <source>
        <dbReference type="Proteomes" id="UP001403385"/>
    </source>
</evidence>
<dbReference type="SUPFAM" id="SSF49464">
    <property type="entry name" value="Carboxypeptidase regulatory domain-like"/>
    <property type="match status" value="1"/>
</dbReference>
<protein>
    <submittedName>
        <fullName evidence="15">TonB-dependent receptor</fullName>
    </submittedName>
</protein>
<evidence type="ECO:0000256" key="4">
    <source>
        <dbReference type="ARBA" id="ARBA00022692"/>
    </source>
</evidence>
<evidence type="ECO:0000256" key="7">
    <source>
        <dbReference type="ARBA" id="ARBA00023136"/>
    </source>
</evidence>
<evidence type="ECO:0000256" key="11">
    <source>
        <dbReference type="RuleBase" id="RU003357"/>
    </source>
</evidence>
<keyword evidence="8 15" id="KW-0675">Receptor</keyword>
<dbReference type="Pfam" id="PF00593">
    <property type="entry name" value="TonB_dep_Rec_b-barrel"/>
    <property type="match status" value="1"/>
</dbReference>
<keyword evidence="9 10" id="KW-0998">Cell outer membrane</keyword>
<keyword evidence="5 12" id="KW-0732">Signal</keyword>
<keyword evidence="16" id="KW-1185">Reference proteome</keyword>
<evidence type="ECO:0000259" key="14">
    <source>
        <dbReference type="Pfam" id="PF07715"/>
    </source>
</evidence>
<organism evidence="15 16">
    <name type="scientific">Rapidithrix thailandica</name>
    <dbReference type="NCBI Taxonomy" id="413964"/>
    <lineage>
        <taxon>Bacteria</taxon>
        <taxon>Pseudomonadati</taxon>
        <taxon>Bacteroidota</taxon>
        <taxon>Cytophagia</taxon>
        <taxon>Cytophagales</taxon>
        <taxon>Flammeovirgaceae</taxon>
        <taxon>Rapidithrix</taxon>
    </lineage>
</organism>
<dbReference type="InterPro" id="IPR037066">
    <property type="entry name" value="Plug_dom_sf"/>
</dbReference>
<dbReference type="Gene3D" id="2.60.40.1120">
    <property type="entry name" value="Carboxypeptidase-like, regulatory domain"/>
    <property type="match status" value="1"/>
</dbReference>
<reference evidence="15 16" key="1">
    <citation type="submission" date="2024-04" db="EMBL/GenBank/DDBJ databases">
        <title>Novel genus in family Flammeovirgaceae.</title>
        <authorList>
            <person name="Nguyen T.H."/>
            <person name="Vuong T.Q."/>
            <person name="Le H."/>
            <person name="Kim S.-G."/>
        </authorList>
    </citation>
    <scope>NUCLEOTIDE SEQUENCE [LARGE SCALE GENOMIC DNA]</scope>
    <source>
        <strain evidence="15 16">JCM 23209</strain>
    </source>
</reference>
<name>A0AAW9S6A2_9BACT</name>
<evidence type="ECO:0000256" key="10">
    <source>
        <dbReference type="PROSITE-ProRule" id="PRU01360"/>
    </source>
</evidence>
<dbReference type="AlphaFoldDB" id="A0AAW9S6A2"/>
<gene>
    <name evidence="15" type="ORF">AAG747_00210</name>
</gene>
<dbReference type="InterPro" id="IPR000531">
    <property type="entry name" value="Beta-barrel_TonB"/>
</dbReference>
<feature type="domain" description="TonB-dependent receptor-like beta-barrel" evidence="13">
    <location>
        <begin position="385"/>
        <end position="992"/>
    </location>
</feature>
<dbReference type="InterPro" id="IPR023996">
    <property type="entry name" value="TonB-dep_OMP_SusC/RagA"/>
</dbReference>
<dbReference type="GO" id="GO:0015344">
    <property type="term" value="F:siderophore uptake transmembrane transporter activity"/>
    <property type="evidence" value="ECO:0007669"/>
    <property type="project" value="TreeGrafter"/>
</dbReference>
<dbReference type="RefSeq" id="WP_346819094.1">
    <property type="nucleotide sequence ID" value="NZ_JBDKWZ010000001.1"/>
</dbReference>
<dbReference type="InterPro" id="IPR036942">
    <property type="entry name" value="Beta-barrel_TonB_sf"/>
</dbReference>
<dbReference type="FunFam" id="2.60.40.1120:FF:000003">
    <property type="entry name" value="Outer membrane protein Omp121"/>
    <property type="match status" value="1"/>
</dbReference>
<dbReference type="InterPro" id="IPR008969">
    <property type="entry name" value="CarboxyPept-like_regulatory"/>
</dbReference>
<accession>A0AAW9S6A2</accession>
<proteinExistence type="inferred from homology"/>
<comment type="similarity">
    <text evidence="10 11">Belongs to the TonB-dependent receptor family.</text>
</comment>
<dbReference type="NCBIfam" id="TIGR04057">
    <property type="entry name" value="SusC_RagA_signa"/>
    <property type="match status" value="1"/>
</dbReference>
<evidence type="ECO:0000256" key="1">
    <source>
        <dbReference type="ARBA" id="ARBA00004571"/>
    </source>
</evidence>
<evidence type="ECO:0000256" key="8">
    <source>
        <dbReference type="ARBA" id="ARBA00023170"/>
    </source>
</evidence>
<dbReference type="Proteomes" id="UP001403385">
    <property type="component" value="Unassembled WGS sequence"/>
</dbReference>
<dbReference type="Gene3D" id="2.40.170.20">
    <property type="entry name" value="TonB-dependent receptor, beta-barrel domain"/>
    <property type="match status" value="1"/>
</dbReference>
<evidence type="ECO:0000256" key="9">
    <source>
        <dbReference type="ARBA" id="ARBA00023237"/>
    </source>
</evidence>
<dbReference type="GO" id="GO:0044718">
    <property type="term" value="P:siderophore transmembrane transport"/>
    <property type="evidence" value="ECO:0007669"/>
    <property type="project" value="TreeGrafter"/>
</dbReference>
<dbReference type="NCBIfam" id="TIGR04056">
    <property type="entry name" value="OMP_RagA_SusC"/>
    <property type="match status" value="1"/>
</dbReference>
<feature type="chain" id="PRO_5043465933" evidence="12">
    <location>
        <begin position="36"/>
        <end position="1030"/>
    </location>
</feature>
<feature type="domain" description="TonB-dependent receptor plug" evidence="14">
    <location>
        <begin position="129"/>
        <end position="232"/>
    </location>
</feature>
<dbReference type="PANTHER" id="PTHR30069:SF29">
    <property type="entry name" value="HEMOGLOBIN AND HEMOGLOBIN-HAPTOGLOBIN-BINDING PROTEIN 1-RELATED"/>
    <property type="match status" value="1"/>
</dbReference>
<dbReference type="InterPro" id="IPR039426">
    <property type="entry name" value="TonB-dep_rcpt-like"/>
</dbReference>
<dbReference type="Pfam" id="PF13715">
    <property type="entry name" value="CarbopepD_reg_2"/>
    <property type="match status" value="1"/>
</dbReference>
<keyword evidence="4 10" id="KW-0812">Transmembrane</keyword>
<evidence type="ECO:0000256" key="12">
    <source>
        <dbReference type="SAM" id="SignalP"/>
    </source>
</evidence>
<keyword evidence="7 10" id="KW-0472">Membrane</keyword>
<comment type="caution">
    <text evidence="15">The sequence shown here is derived from an EMBL/GenBank/DDBJ whole genome shotgun (WGS) entry which is preliminary data.</text>
</comment>
<evidence type="ECO:0000256" key="5">
    <source>
        <dbReference type="ARBA" id="ARBA00022729"/>
    </source>
</evidence>
<dbReference type="GO" id="GO:0009279">
    <property type="term" value="C:cell outer membrane"/>
    <property type="evidence" value="ECO:0007669"/>
    <property type="project" value="UniProtKB-SubCell"/>
</dbReference>
<comment type="subcellular location">
    <subcellularLocation>
        <location evidence="1 10">Cell outer membrane</location>
        <topology evidence="1 10">Multi-pass membrane protein</topology>
    </subcellularLocation>
</comment>
<dbReference type="SUPFAM" id="SSF56935">
    <property type="entry name" value="Porins"/>
    <property type="match status" value="1"/>
</dbReference>